<dbReference type="AlphaFoldDB" id="I6Z8W2"/>
<dbReference type="Gene3D" id="3.40.1440.10">
    <property type="entry name" value="GIY-YIG endonuclease"/>
    <property type="match status" value="1"/>
</dbReference>
<name>I6Z8W2_MELRP</name>
<gene>
    <name evidence="3" type="ordered locus">MROS_2360</name>
</gene>
<dbReference type="InterPro" id="IPR035901">
    <property type="entry name" value="GIY-YIG_endonuc_sf"/>
</dbReference>
<accession>I6Z8W2</accession>
<reference evidence="3 4" key="1">
    <citation type="journal article" date="2013" name="PLoS ONE">
        <title>Genomic analysis of Melioribacter roseus, facultatively anaerobic organotrophic bacterium representing a novel deep lineage within Bacteriodetes/Chlorobi group.</title>
        <authorList>
            <person name="Kadnikov V.V."/>
            <person name="Mardanov A.V."/>
            <person name="Podosokorskaya O.A."/>
            <person name="Gavrilov S.N."/>
            <person name="Kublanov I.V."/>
            <person name="Beletsky A.V."/>
            <person name="Bonch-Osmolovskaya E.A."/>
            <person name="Ravin N.V."/>
        </authorList>
    </citation>
    <scope>NUCLEOTIDE SEQUENCE [LARGE SCALE GENOMIC DNA]</scope>
    <source>
        <strain evidence="4">JCM 17771 / P3M-2</strain>
    </source>
</reference>
<dbReference type="HOGENOM" id="CLU_3218430_0_0_10"/>
<evidence type="ECO:0000313" key="3">
    <source>
        <dbReference type="EMBL" id="AFN75590.1"/>
    </source>
</evidence>
<dbReference type="KEGG" id="mro:MROS_2360"/>
<dbReference type="PATRIC" id="fig|1191523.3.peg.2490"/>
<dbReference type="InterPro" id="IPR000305">
    <property type="entry name" value="GIY-YIG_endonuc"/>
</dbReference>
<dbReference type="EMBL" id="CP003557">
    <property type="protein sequence ID" value="AFN75590.1"/>
    <property type="molecule type" value="Genomic_DNA"/>
</dbReference>
<dbReference type="Pfam" id="PF01541">
    <property type="entry name" value="GIY-YIG"/>
    <property type="match status" value="1"/>
</dbReference>
<feature type="compositionally biased region" description="Basic and acidic residues" evidence="1">
    <location>
        <begin position="7"/>
        <end position="16"/>
    </location>
</feature>
<evidence type="ECO:0000256" key="1">
    <source>
        <dbReference type="SAM" id="MobiDB-lite"/>
    </source>
</evidence>
<sequence length="44" mass="5403">MGMTNNPERRLEEHNRGKNRTTAPYRPFEMIYLEKCSNRQKQYN</sequence>
<keyword evidence="4" id="KW-1185">Reference proteome</keyword>
<dbReference type="eggNOG" id="COG2827">
    <property type="taxonomic scope" value="Bacteria"/>
</dbReference>
<proteinExistence type="predicted"/>
<protein>
    <recommendedName>
        <fullName evidence="2">GIY-YIG domain-containing protein</fullName>
    </recommendedName>
</protein>
<dbReference type="Proteomes" id="UP000009011">
    <property type="component" value="Chromosome"/>
</dbReference>
<dbReference type="STRING" id="1191523.MROS_2360"/>
<feature type="region of interest" description="Disordered" evidence="1">
    <location>
        <begin position="1"/>
        <end position="24"/>
    </location>
</feature>
<evidence type="ECO:0000259" key="2">
    <source>
        <dbReference type="Pfam" id="PF01541"/>
    </source>
</evidence>
<evidence type="ECO:0000313" key="4">
    <source>
        <dbReference type="Proteomes" id="UP000009011"/>
    </source>
</evidence>
<feature type="domain" description="GIY-YIG" evidence="2">
    <location>
        <begin position="2"/>
        <end position="42"/>
    </location>
</feature>
<organism evidence="3 4">
    <name type="scientific">Melioribacter roseus (strain DSM 23840 / JCM 17771 / VKM B-2668 / P3M-2)</name>
    <dbReference type="NCBI Taxonomy" id="1191523"/>
    <lineage>
        <taxon>Bacteria</taxon>
        <taxon>Pseudomonadati</taxon>
        <taxon>Ignavibacteriota</taxon>
        <taxon>Ignavibacteria</taxon>
        <taxon>Ignavibacteriales</taxon>
        <taxon>Melioribacteraceae</taxon>
        <taxon>Melioribacter</taxon>
    </lineage>
</organism>